<keyword evidence="6 7" id="KW-0804">Transcription</keyword>
<comment type="cofactor">
    <cofactor evidence="7">
        <name>Zn(2+)</name>
        <dbReference type="ChEBI" id="CHEBI:29105"/>
    </cofactor>
    <text evidence="7">Binds 1 zinc ion.</text>
</comment>
<feature type="zinc finger region" evidence="7">
    <location>
        <begin position="3"/>
        <end position="34"/>
    </location>
</feature>
<sequence>MECPYCGAMDTKVIDSRPHSIDNSIKRRRECVVCCKRFTTYEKIEPIPIFVVKKNKIKEVFNRDKLLKGLERAVIKRNVNLEALERFVGEVEDTIRKTNHLEIESTELGELVMEKLKKLDEIAYIRFASVYKDFSDVKSFIKEIEGMVDSD</sequence>
<keyword evidence="7" id="KW-0862">Zinc</keyword>
<keyword evidence="2 7" id="KW-0547">Nucleotide-binding</keyword>
<dbReference type="Proteomes" id="UP000263486">
    <property type="component" value="Unassembled WGS sequence"/>
</dbReference>
<evidence type="ECO:0000313" key="10">
    <source>
        <dbReference type="Proteomes" id="UP000263486"/>
    </source>
</evidence>
<evidence type="ECO:0000256" key="5">
    <source>
        <dbReference type="ARBA" id="ARBA00023125"/>
    </source>
</evidence>
<keyword evidence="5 7" id="KW-0238">DNA-binding</keyword>
<dbReference type="InterPro" id="IPR003796">
    <property type="entry name" value="RNR_NrdR-like"/>
</dbReference>
<dbReference type="RefSeq" id="WP_114640830.1">
    <property type="nucleotide sequence ID" value="NZ_JAACIO010000001.1"/>
</dbReference>
<keyword evidence="7" id="KW-0863">Zinc-finger</keyword>
<keyword evidence="7" id="KW-0479">Metal-binding</keyword>
<dbReference type="Pfam" id="PF22811">
    <property type="entry name" value="Zn_ribbon_NrdR"/>
    <property type="match status" value="1"/>
</dbReference>
<comment type="similarity">
    <text evidence="7">Belongs to the NrdR family.</text>
</comment>
<accession>A0ABX9KLD1</accession>
<keyword evidence="10" id="KW-1185">Reference proteome</keyword>
<evidence type="ECO:0000259" key="8">
    <source>
        <dbReference type="PROSITE" id="PS51161"/>
    </source>
</evidence>
<proteinExistence type="inferred from homology"/>
<reference evidence="9 10" key="1">
    <citation type="submission" date="2018-08" db="EMBL/GenBank/DDBJ databases">
        <title>Draft genome sequence of Psychrilyobacter sp. strain SD5 isolated from Black Sea water.</title>
        <authorList>
            <person name="Yadav S."/>
            <person name="Villanueva L."/>
            <person name="Damste J.S.S."/>
        </authorList>
    </citation>
    <scope>NUCLEOTIDE SEQUENCE [LARGE SCALE GENOMIC DNA]</scope>
    <source>
        <strain evidence="9 10">SD5</strain>
    </source>
</reference>
<dbReference type="NCBIfam" id="TIGR00244">
    <property type="entry name" value="transcriptional regulator NrdR"/>
    <property type="match status" value="1"/>
</dbReference>
<gene>
    <name evidence="7" type="primary">nrdR</name>
    <name evidence="9" type="ORF">DYH56_00215</name>
</gene>
<keyword evidence="4 7" id="KW-0805">Transcription regulation</keyword>
<dbReference type="Pfam" id="PF03477">
    <property type="entry name" value="ATP-cone"/>
    <property type="match status" value="1"/>
</dbReference>
<dbReference type="EMBL" id="QUAJ01000001">
    <property type="protein sequence ID" value="REI43110.1"/>
    <property type="molecule type" value="Genomic_DNA"/>
</dbReference>
<keyword evidence="1 7" id="KW-0678">Repressor</keyword>
<evidence type="ECO:0000256" key="2">
    <source>
        <dbReference type="ARBA" id="ARBA00022741"/>
    </source>
</evidence>
<evidence type="ECO:0000256" key="3">
    <source>
        <dbReference type="ARBA" id="ARBA00022840"/>
    </source>
</evidence>
<dbReference type="PROSITE" id="PS51161">
    <property type="entry name" value="ATP_CONE"/>
    <property type="match status" value="1"/>
</dbReference>
<keyword evidence="3 7" id="KW-0067">ATP-binding</keyword>
<dbReference type="InterPro" id="IPR005144">
    <property type="entry name" value="ATP-cone_dom"/>
</dbReference>
<evidence type="ECO:0000256" key="7">
    <source>
        <dbReference type="HAMAP-Rule" id="MF_00440"/>
    </source>
</evidence>
<dbReference type="HAMAP" id="MF_00440">
    <property type="entry name" value="NrdR"/>
    <property type="match status" value="1"/>
</dbReference>
<evidence type="ECO:0000256" key="6">
    <source>
        <dbReference type="ARBA" id="ARBA00023163"/>
    </source>
</evidence>
<protein>
    <recommendedName>
        <fullName evidence="7">Transcriptional repressor NrdR</fullName>
    </recommendedName>
</protein>
<dbReference type="InterPro" id="IPR055173">
    <property type="entry name" value="NrdR-like_N"/>
</dbReference>
<organism evidence="9 10">
    <name type="scientific">Psychrilyobacter piezotolerans</name>
    <dbReference type="NCBI Taxonomy" id="2293438"/>
    <lineage>
        <taxon>Bacteria</taxon>
        <taxon>Fusobacteriati</taxon>
        <taxon>Fusobacteriota</taxon>
        <taxon>Fusobacteriia</taxon>
        <taxon>Fusobacteriales</taxon>
        <taxon>Fusobacteriaceae</taxon>
        <taxon>Psychrilyobacter</taxon>
    </lineage>
</organism>
<comment type="caution">
    <text evidence="9">The sequence shown here is derived from an EMBL/GenBank/DDBJ whole genome shotgun (WGS) entry which is preliminary data.</text>
</comment>
<evidence type="ECO:0000313" key="9">
    <source>
        <dbReference type="EMBL" id="REI43110.1"/>
    </source>
</evidence>
<dbReference type="PANTHER" id="PTHR30455">
    <property type="entry name" value="TRANSCRIPTIONAL REPRESSOR NRDR"/>
    <property type="match status" value="1"/>
</dbReference>
<evidence type="ECO:0000256" key="4">
    <source>
        <dbReference type="ARBA" id="ARBA00023015"/>
    </source>
</evidence>
<evidence type="ECO:0000256" key="1">
    <source>
        <dbReference type="ARBA" id="ARBA00022491"/>
    </source>
</evidence>
<comment type="function">
    <text evidence="7">Negatively regulates transcription of bacterial ribonucleotide reductase nrd genes and operons by binding to NrdR-boxes.</text>
</comment>
<name>A0ABX9KLD1_9FUSO</name>
<feature type="domain" description="ATP-cone" evidence="8">
    <location>
        <begin position="49"/>
        <end position="139"/>
    </location>
</feature>
<dbReference type="PANTHER" id="PTHR30455:SF2">
    <property type="entry name" value="TRANSCRIPTIONAL REPRESSOR NRDR"/>
    <property type="match status" value="1"/>
</dbReference>